<evidence type="ECO:0000256" key="15">
    <source>
        <dbReference type="SAM" id="Phobius"/>
    </source>
</evidence>
<keyword evidence="9" id="KW-0133">Cell shape</keyword>
<dbReference type="Gene3D" id="3.90.1310.10">
    <property type="entry name" value="Penicillin-binding protein 2a (Domain 2)"/>
    <property type="match status" value="1"/>
</dbReference>
<accession>V5WHQ8</accession>
<dbReference type="InterPro" id="IPR017790">
    <property type="entry name" value="Penicillin-binding_protein_2"/>
</dbReference>
<dbReference type="PATRIC" id="fig|1307761.3.peg.1772"/>
<evidence type="ECO:0000256" key="12">
    <source>
        <dbReference type="ARBA" id="ARBA00023136"/>
    </source>
</evidence>
<reference evidence="18 19" key="1">
    <citation type="journal article" date="2015" name="Stand. Genomic Sci.">
        <title>Complete genome sequence and description of Salinispira pacifica gen. nov., sp. nov., a novel spirochaete isolated form a hypersaline microbial mat.</title>
        <authorList>
            <person name="Ben Hania W."/>
            <person name="Joseph M."/>
            <person name="Schumann P."/>
            <person name="Bunk B."/>
            <person name="Fiebig A."/>
            <person name="Sproer C."/>
            <person name="Klenk H.P."/>
            <person name="Fardeau M.L."/>
            <person name="Spring S."/>
        </authorList>
    </citation>
    <scope>NUCLEOTIDE SEQUENCE [LARGE SCALE GENOMIC DNA]</scope>
    <source>
        <strain evidence="18 19">L21-RPul-D2</strain>
    </source>
</reference>
<dbReference type="Proteomes" id="UP000018680">
    <property type="component" value="Chromosome"/>
</dbReference>
<dbReference type="GO" id="GO:0006508">
    <property type="term" value="P:proteolysis"/>
    <property type="evidence" value="ECO:0007669"/>
    <property type="project" value="UniProtKB-KW"/>
</dbReference>
<dbReference type="STRING" id="1307761.L21SP2_1778"/>
<evidence type="ECO:0000256" key="8">
    <source>
        <dbReference type="ARBA" id="ARBA00022801"/>
    </source>
</evidence>
<dbReference type="InterPro" id="IPR001460">
    <property type="entry name" value="PCN-bd_Tpept"/>
</dbReference>
<keyword evidence="4" id="KW-0997">Cell inner membrane</keyword>
<dbReference type="Gene3D" id="3.40.710.10">
    <property type="entry name" value="DD-peptidase/beta-lactamase superfamily"/>
    <property type="match status" value="1"/>
</dbReference>
<evidence type="ECO:0000313" key="18">
    <source>
        <dbReference type="EMBL" id="AHC15155.1"/>
    </source>
</evidence>
<organism evidence="18 19">
    <name type="scientific">Salinispira pacifica</name>
    <dbReference type="NCBI Taxonomy" id="1307761"/>
    <lineage>
        <taxon>Bacteria</taxon>
        <taxon>Pseudomonadati</taxon>
        <taxon>Spirochaetota</taxon>
        <taxon>Spirochaetia</taxon>
        <taxon>Spirochaetales</taxon>
        <taxon>Spirochaetaceae</taxon>
        <taxon>Salinispira</taxon>
    </lineage>
</organism>
<evidence type="ECO:0000256" key="11">
    <source>
        <dbReference type="ARBA" id="ARBA00022989"/>
    </source>
</evidence>
<proteinExistence type="predicted"/>
<dbReference type="Pfam" id="PF03717">
    <property type="entry name" value="PBP_dimer"/>
    <property type="match status" value="1"/>
</dbReference>
<keyword evidence="11 15" id="KW-1133">Transmembrane helix</keyword>
<dbReference type="SUPFAM" id="SSF56601">
    <property type="entry name" value="beta-lactamase/transpeptidase-like"/>
    <property type="match status" value="1"/>
</dbReference>
<dbReference type="InterPro" id="IPR012338">
    <property type="entry name" value="Beta-lactam/transpept-like"/>
</dbReference>
<dbReference type="GO" id="GO:0008658">
    <property type="term" value="F:penicillin binding"/>
    <property type="evidence" value="ECO:0007669"/>
    <property type="project" value="InterPro"/>
</dbReference>
<evidence type="ECO:0000256" key="7">
    <source>
        <dbReference type="ARBA" id="ARBA00022692"/>
    </source>
</evidence>
<feature type="region of interest" description="Disordered" evidence="14">
    <location>
        <begin position="623"/>
        <end position="668"/>
    </location>
</feature>
<keyword evidence="19" id="KW-1185">Reference proteome</keyword>
<dbReference type="HOGENOM" id="CLU_009289_1_2_12"/>
<protein>
    <submittedName>
        <fullName evidence="18">Penicillin-binding protein 2 (PBP-2)</fullName>
    </submittedName>
</protein>
<gene>
    <name evidence="18" type="ORF">L21SP2_1778</name>
</gene>
<dbReference type="EMBL" id="CP006939">
    <property type="protein sequence ID" value="AHC15155.1"/>
    <property type="molecule type" value="Genomic_DNA"/>
</dbReference>
<evidence type="ECO:0000256" key="5">
    <source>
        <dbReference type="ARBA" id="ARBA00022645"/>
    </source>
</evidence>
<evidence type="ECO:0000313" key="19">
    <source>
        <dbReference type="Proteomes" id="UP000018680"/>
    </source>
</evidence>
<feature type="transmembrane region" description="Helical" evidence="15">
    <location>
        <begin position="15"/>
        <end position="34"/>
    </location>
</feature>
<dbReference type="OrthoDB" id="9804124at2"/>
<keyword evidence="7 15" id="KW-0812">Transmembrane</keyword>
<keyword evidence="10" id="KW-0573">Peptidoglycan synthesis</keyword>
<dbReference type="PANTHER" id="PTHR30627">
    <property type="entry name" value="PEPTIDOGLYCAN D,D-TRANSPEPTIDASE"/>
    <property type="match status" value="1"/>
</dbReference>
<dbReference type="RefSeq" id="WP_024268073.1">
    <property type="nucleotide sequence ID" value="NC_023035.1"/>
</dbReference>
<keyword evidence="5" id="KW-0121">Carboxypeptidase</keyword>
<keyword evidence="3" id="KW-1003">Cell membrane</keyword>
<evidence type="ECO:0000256" key="2">
    <source>
        <dbReference type="ARBA" id="ARBA00004236"/>
    </source>
</evidence>
<dbReference type="AlphaFoldDB" id="V5WHQ8"/>
<evidence type="ECO:0000256" key="13">
    <source>
        <dbReference type="ARBA" id="ARBA00023316"/>
    </source>
</evidence>
<dbReference type="SUPFAM" id="SSF56519">
    <property type="entry name" value="Penicillin binding protein dimerisation domain"/>
    <property type="match status" value="1"/>
</dbReference>
<dbReference type="KEGG" id="slr:L21SP2_1778"/>
<dbReference type="InterPro" id="IPR005311">
    <property type="entry name" value="PBP_dimer"/>
</dbReference>
<dbReference type="Pfam" id="PF00905">
    <property type="entry name" value="Transpeptidase"/>
    <property type="match status" value="1"/>
</dbReference>
<dbReference type="GO" id="GO:0008360">
    <property type="term" value="P:regulation of cell shape"/>
    <property type="evidence" value="ECO:0007669"/>
    <property type="project" value="UniProtKB-KW"/>
</dbReference>
<keyword evidence="8" id="KW-0378">Hydrolase</keyword>
<evidence type="ECO:0000259" key="17">
    <source>
        <dbReference type="Pfam" id="PF03717"/>
    </source>
</evidence>
<dbReference type="InterPro" id="IPR036138">
    <property type="entry name" value="PBP_dimer_sf"/>
</dbReference>
<keyword evidence="12 15" id="KW-0472">Membrane</keyword>
<dbReference type="InterPro" id="IPR050515">
    <property type="entry name" value="Beta-lactam/transpept"/>
</dbReference>
<sequence length="668" mass="74779">MRKGSGNSGIQQKKLIIIASLMFAVIGLYIIRLFSLQIVDNYVYKAQADQVSRRRQIIPTRRGEVYDRNFDQPLVTNIDTFAILLDLSKVPSDGLQDLITRLADALNTSETLLWNKIPSSRNENYALYEIWNGASFHQISAIAERIDLYPGISWESRPTRYYTQGDLMAHVLGYTGEITAEELQILYNQGYAGAREIGKTGVEKQYDNLLRGEEGIRYGRVDARGRQVQDLEDVPPELGKSLVLTLDRHVQRLVEDAMGPRIGGAIVMNPKNGEIIAMHSYPDYDPNIFYSAGADSDIQRLNSDPRAPLLNRTIQAAGSPASTFKTLMSVAMLQEEAFDPQEEIYCPGYVVVGDRTFHCHDHDGHGYVNMYEALAESCNVYYYTIGKDYLEVEGILDYSLRFGLGDYSGIDLPNEVRGLLPSPEWKELNYNTPWVGGDTVNLSIGQGFLTVTPLQMANLTAAVVNDGLVYQPHVLKEVRDQSSLELVDQFEPRILRDIGVDEEVFQEVRKGMEMVISQGTARWVITSDSAQIAGKTGTAETGFEEQKHSWFISYVPANPEPGEKQYVVVVWIDAANEWDWWGPKAANIIIHGIMNNMNFEDAVRDLQPLWYLGIPELERILNPLMPPDNDSGQAFSDGNERTANESTAAGSDVDIPVQEEPIGEGNDD</sequence>
<keyword evidence="6" id="KW-0645">Protease</keyword>
<evidence type="ECO:0000256" key="3">
    <source>
        <dbReference type="ARBA" id="ARBA00022475"/>
    </source>
</evidence>
<evidence type="ECO:0000256" key="1">
    <source>
        <dbReference type="ARBA" id="ARBA00004167"/>
    </source>
</evidence>
<dbReference type="GO" id="GO:0071555">
    <property type="term" value="P:cell wall organization"/>
    <property type="evidence" value="ECO:0007669"/>
    <property type="project" value="UniProtKB-KW"/>
</dbReference>
<keyword evidence="13" id="KW-0961">Cell wall biogenesis/degradation</keyword>
<dbReference type="NCBIfam" id="TIGR03423">
    <property type="entry name" value="pbp2_mrdA"/>
    <property type="match status" value="1"/>
</dbReference>
<comment type="subcellular location">
    <subcellularLocation>
        <location evidence="2">Cell membrane</location>
    </subcellularLocation>
    <subcellularLocation>
        <location evidence="1">Membrane</location>
        <topology evidence="1">Single-pass membrane protein</topology>
    </subcellularLocation>
</comment>
<dbReference type="GO" id="GO:0009252">
    <property type="term" value="P:peptidoglycan biosynthetic process"/>
    <property type="evidence" value="ECO:0007669"/>
    <property type="project" value="UniProtKB-KW"/>
</dbReference>
<name>V5WHQ8_9SPIO</name>
<evidence type="ECO:0000256" key="10">
    <source>
        <dbReference type="ARBA" id="ARBA00022984"/>
    </source>
</evidence>
<feature type="domain" description="Penicillin-binding protein dimerisation" evidence="17">
    <location>
        <begin position="58"/>
        <end position="230"/>
    </location>
</feature>
<evidence type="ECO:0000256" key="4">
    <source>
        <dbReference type="ARBA" id="ARBA00022519"/>
    </source>
</evidence>
<evidence type="ECO:0000256" key="9">
    <source>
        <dbReference type="ARBA" id="ARBA00022960"/>
    </source>
</evidence>
<dbReference type="Gene3D" id="3.30.1390.30">
    <property type="entry name" value="Penicillin-binding protein 2a, domain 3"/>
    <property type="match status" value="1"/>
</dbReference>
<dbReference type="GO" id="GO:0071972">
    <property type="term" value="F:peptidoglycan L,D-transpeptidase activity"/>
    <property type="evidence" value="ECO:0007669"/>
    <property type="project" value="TreeGrafter"/>
</dbReference>
<feature type="domain" description="Penicillin-binding protein transpeptidase" evidence="16">
    <location>
        <begin position="263"/>
        <end position="594"/>
    </location>
</feature>
<dbReference type="PANTHER" id="PTHR30627:SF2">
    <property type="entry name" value="PEPTIDOGLYCAN D,D-TRANSPEPTIDASE MRDA"/>
    <property type="match status" value="1"/>
</dbReference>
<dbReference type="eggNOG" id="COG0768">
    <property type="taxonomic scope" value="Bacteria"/>
</dbReference>
<evidence type="ECO:0000256" key="14">
    <source>
        <dbReference type="SAM" id="MobiDB-lite"/>
    </source>
</evidence>
<dbReference type="GO" id="GO:0009002">
    <property type="term" value="F:serine-type D-Ala-D-Ala carboxypeptidase activity"/>
    <property type="evidence" value="ECO:0007669"/>
    <property type="project" value="InterPro"/>
</dbReference>
<evidence type="ECO:0000256" key="6">
    <source>
        <dbReference type="ARBA" id="ARBA00022670"/>
    </source>
</evidence>
<dbReference type="GO" id="GO:0005886">
    <property type="term" value="C:plasma membrane"/>
    <property type="evidence" value="ECO:0007669"/>
    <property type="project" value="UniProtKB-SubCell"/>
</dbReference>
<evidence type="ECO:0000259" key="16">
    <source>
        <dbReference type="Pfam" id="PF00905"/>
    </source>
</evidence>